<accession>A0AAV4VTD5</accession>
<dbReference type="AlphaFoldDB" id="A0AAV4VTD5"/>
<evidence type="ECO:0000313" key="1">
    <source>
        <dbReference type="EMBL" id="GIY73645.1"/>
    </source>
</evidence>
<dbReference type="EMBL" id="BPLR01015112">
    <property type="protein sequence ID" value="GIY73645.1"/>
    <property type="molecule type" value="Genomic_DNA"/>
</dbReference>
<proteinExistence type="predicted"/>
<protein>
    <submittedName>
        <fullName evidence="1">Uncharacterized protein</fullName>
    </submittedName>
</protein>
<comment type="caution">
    <text evidence="1">The sequence shown here is derived from an EMBL/GenBank/DDBJ whole genome shotgun (WGS) entry which is preliminary data.</text>
</comment>
<reference evidence="1 2" key="1">
    <citation type="submission" date="2021-06" db="EMBL/GenBank/DDBJ databases">
        <title>Caerostris extrusa draft genome.</title>
        <authorList>
            <person name="Kono N."/>
            <person name="Arakawa K."/>
        </authorList>
    </citation>
    <scope>NUCLEOTIDE SEQUENCE [LARGE SCALE GENOMIC DNA]</scope>
</reference>
<sequence>MASWLNSFGYSLCLVRFSVKSSLKVSIPSAVVGVRRLKGIQGSKSMFAMSHFPIRLGGLSLFNHWFFVQFDKKFDVLLLGSKTQAWLSHLSNKRVQRTISLGSAIPD</sequence>
<dbReference type="Proteomes" id="UP001054945">
    <property type="component" value="Unassembled WGS sequence"/>
</dbReference>
<name>A0AAV4VTD5_CAEEX</name>
<evidence type="ECO:0000313" key="2">
    <source>
        <dbReference type="Proteomes" id="UP001054945"/>
    </source>
</evidence>
<gene>
    <name evidence="1" type="ORF">CEXT_743271</name>
</gene>
<organism evidence="1 2">
    <name type="scientific">Caerostris extrusa</name>
    <name type="common">Bark spider</name>
    <name type="synonym">Caerostris bankana</name>
    <dbReference type="NCBI Taxonomy" id="172846"/>
    <lineage>
        <taxon>Eukaryota</taxon>
        <taxon>Metazoa</taxon>
        <taxon>Ecdysozoa</taxon>
        <taxon>Arthropoda</taxon>
        <taxon>Chelicerata</taxon>
        <taxon>Arachnida</taxon>
        <taxon>Araneae</taxon>
        <taxon>Araneomorphae</taxon>
        <taxon>Entelegynae</taxon>
        <taxon>Araneoidea</taxon>
        <taxon>Araneidae</taxon>
        <taxon>Caerostris</taxon>
    </lineage>
</organism>
<keyword evidence="2" id="KW-1185">Reference proteome</keyword>